<accession>A0AA40F7G1</accession>
<organism evidence="1 2">
    <name type="scientific">Schizothecium vesticola</name>
    <dbReference type="NCBI Taxonomy" id="314040"/>
    <lineage>
        <taxon>Eukaryota</taxon>
        <taxon>Fungi</taxon>
        <taxon>Dikarya</taxon>
        <taxon>Ascomycota</taxon>
        <taxon>Pezizomycotina</taxon>
        <taxon>Sordariomycetes</taxon>
        <taxon>Sordariomycetidae</taxon>
        <taxon>Sordariales</taxon>
        <taxon>Schizotheciaceae</taxon>
        <taxon>Schizothecium</taxon>
    </lineage>
</organism>
<dbReference type="EMBL" id="JAUKUD010000002">
    <property type="protein sequence ID" value="KAK0752628.1"/>
    <property type="molecule type" value="Genomic_DNA"/>
</dbReference>
<protein>
    <recommendedName>
        <fullName evidence="3">Amine oxidase domain-containing protein</fullName>
    </recommendedName>
</protein>
<sequence>MVGVKTMPRRIRTAIVGTGLAGLTTAHLLQTDPQQRYSVTLFEKTDTLAFDSDSVAVKSQQDGTVDRIDLPMRASAGGYYANLNRMYRHLDTPVHPVRFLFARSPVNSPSPPAYASAASGGYFVHASNGHRVPPPRPASHSLPRHLVEIPRRYTTHYLLPLFSAVSTCTHRELLAFPTSDLVDYIARSYNQHHYAVCGGVQQVQARLVRGIADVRLRSRVIQVMPRFDEEGVHVRWQFTDPVTGKTDVREEAFDRVVIAVSPDVTGRIVLGASGKYGRDSDHVVESAVMALAEAATGYCVGEMCSSAHKCMHCRSTRGRSGGPAEVITLRTEFSGAGEDVCAERVGASEHELKRTLKTAERARTLRTVESRATVERIMRRVSREVEPGGGIQPVLLSCFEPMGQSHAVGPAISSARCMLWPRNRGRTDGSWL</sequence>
<dbReference type="Gene3D" id="3.50.50.60">
    <property type="entry name" value="FAD/NAD(P)-binding domain"/>
    <property type="match status" value="1"/>
</dbReference>
<dbReference type="InterPro" id="IPR036188">
    <property type="entry name" value="FAD/NAD-bd_sf"/>
</dbReference>
<dbReference type="SUPFAM" id="SSF51905">
    <property type="entry name" value="FAD/NAD(P)-binding domain"/>
    <property type="match status" value="1"/>
</dbReference>
<dbReference type="PANTHER" id="PTHR42923:SF42">
    <property type="entry name" value="AMINE OXIDASE DOMAIN-CONTAINING PROTEIN"/>
    <property type="match status" value="1"/>
</dbReference>
<dbReference type="InterPro" id="IPR050464">
    <property type="entry name" value="Zeta_carotene_desat/Oxidored"/>
</dbReference>
<dbReference type="Pfam" id="PF13450">
    <property type="entry name" value="NAD_binding_8"/>
    <property type="match status" value="1"/>
</dbReference>
<dbReference type="PANTHER" id="PTHR42923">
    <property type="entry name" value="PROTOPORPHYRINOGEN OXIDASE"/>
    <property type="match status" value="1"/>
</dbReference>
<keyword evidence="2" id="KW-1185">Reference proteome</keyword>
<reference evidence="1" key="1">
    <citation type="submission" date="2023-06" db="EMBL/GenBank/DDBJ databases">
        <title>Genome-scale phylogeny and comparative genomics of the fungal order Sordariales.</title>
        <authorList>
            <consortium name="Lawrence Berkeley National Laboratory"/>
            <person name="Hensen N."/>
            <person name="Bonometti L."/>
            <person name="Westerberg I."/>
            <person name="Brannstrom I.O."/>
            <person name="Guillou S."/>
            <person name="Cros-Aarteil S."/>
            <person name="Calhoun S."/>
            <person name="Haridas S."/>
            <person name="Kuo A."/>
            <person name="Mondo S."/>
            <person name="Pangilinan J."/>
            <person name="Riley R."/>
            <person name="LaButti K."/>
            <person name="Andreopoulos B."/>
            <person name="Lipzen A."/>
            <person name="Chen C."/>
            <person name="Yanf M."/>
            <person name="Daum C."/>
            <person name="Ng V."/>
            <person name="Clum A."/>
            <person name="Steindorff A."/>
            <person name="Ohm R."/>
            <person name="Martin F."/>
            <person name="Silar P."/>
            <person name="Natvig D."/>
            <person name="Lalanne C."/>
            <person name="Gautier V."/>
            <person name="Ament-velasquez S.L."/>
            <person name="Kruys A."/>
            <person name="Hutchinson M.I."/>
            <person name="Powell A.J."/>
            <person name="Barry K."/>
            <person name="Miller A.N."/>
            <person name="Grigoriev I.V."/>
            <person name="Debuchy R."/>
            <person name="Gladieux P."/>
            <person name="Thoren M.H."/>
            <person name="Johannesson H."/>
        </authorList>
    </citation>
    <scope>NUCLEOTIDE SEQUENCE</scope>
    <source>
        <strain evidence="1">SMH3187-1</strain>
    </source>
</reference>
<dbReference type="GO" id="GO:0016491">
    <property type="term" value="F:oxidoreductase activity"/>
    <property type="evidence" value="ECO:0007669"/>
    <property type="project" value="TreeGrafter"/>
</dbReference>
<comment type="caution">
    <text evidence="1">The sequence shown here is derived from an EMBL/GenBank/DDBJ whole genome shotgun (WGS) entry which is preliminary data.</text>
</comment>
<evidence type="ECO:0008006" key="3">
    <source>
        <dbReference type="Google" id="ProtNLM"/>
    </source>
</evidence>
<dbReference type="AlphaFoldDB" id="A0AA40F7G1"/>
<evidence type="ECO:0000313" key="2">
    <source>
        <dbReference type="Proteomes" id="UP001172155"/>
    </source>
</evidence>
<gene>
    <name evidence="1" type="ORF">B0T18DRAFT_388540</name>
</gene>
<proteinExistence type="predicted"/>
<evidence type="ECO:0000313" key="1">
    <source>
        <dbReference type="EMBL" id="KAK0752628.1"/>
    </source>
</evidence>
<name>A0AA40F7G1_9PEZI</name>
<dbReference type="Proteomes" id="UP001172155">
    <property type="component" value="Unassembled WGS sequence"/>
</dbReference>